<dbReference type="AlphaFoldDB" id="A0A2I8F0T3"/>
<feature type="transmembrane region" description="Helical" evidence="5">
    <location>
        <begin position="85"/>
        <end position="107"/>
    </location>
</feature>
<keyword evidence="4 5" id="KW-0472">Membrane</keyword>
<feature type="transmembrane region" description="Helical" evidence="5">
    <location>
        <begin position="356"/>
        <end position="376"/>
    </location>
</feature>
<feature type="transmembrane region" description="Helical" evidence="5">
    <location>
        <begin position="53"/>
        <end position="73"/>
    </location>
</feature>
<feature type="domain" description="Major facilitator superfamily (MFS) profile" evidence="6">
    <location>
        <begin position="18"/>
        <end position="406"/>
    </location>
</feature>
<evidence type="ECO:0000256" key="2">
    <source>
        <dbReference type="ARBA" id="ARBA00022692"/>
    </source>
</evidence>
<reference evidence="7 8" key="1">
    <citation type="submission" date="2018-01" db="EMBL/GenBank/DDBJ databases">
        <title>Species boundaries and ecological features among Paraburkholderia terrae DSMZ17804T, P. hospita DSMZ17164T and P. caribensis DSMZ13236T.</title>
        <authorList>
            <person name="Pratama A.A."/>
        </authorList>
    </citation>
    <scope>NUCLEOTIDE SEQUENCE [LARGE SCALE GENOMIC DNA]</scope>
    <source>
        <strain evidence="7 8">DSM 17804</strain>
    </source>
</reference>
<comment type="subcellular location">
    <subcellularLocation>
        <location evidence="1">Membrane</location>
        <topology evidence="1">Multi-pass membrane protein</topology>
    </subcellularLocation>
</comment>
<evidence type="ECO:0000256" key="5">
    <source>
        <dbReference type="SAM" id="Phobius"/>
    </source>
</evidence>
<dbReference type="KEGG" id="pter:C2L65_38760"/>
<accession>A0A2I8F0T3</accession>
<evidence type="ECO:0000256" key="3">
    <source>
        <dbReference type="ARBA" id="ARBA00022989"/>
    </source>
</evidence>
<sequence length="417" mass="43431">MEHHLPARSRASLNPWLICAACFLVIAVDGFDTSAIAYVAPALTHIWHLPHAAMTPAFIATSVGAVLGYLLSGAIAKRMSRRSEIALATLAFAAFSLLTVVSSGILMLSVIRFFTAVCLGLVVPASISLAADSAPDHARASATIAAATGLSAGSAFGGLLSAKLIAEFGWEAVFIAGGLVPVLLLPAIRYAIPREQTQTSAPIDMHRTIDDPVSGKTRGLLAPGLVTDTTTVWLVAFLGFLVTYLFIFWTPMLLLSYGFTASSAALGAAASAFGGITGNVLLFLLERRLGVQRSLIITISITMVCIAGFQMDGLSQWAVLLLIFGVGIGTTSACVGQATLATVLYPKALRTTGVGYAAAVGRFGAIIGPSLGGFLISLGMSAQRIVLLSCVPLTIVAIVLIFSHTRITLQRKALTLS</sequence>
<evidence type="ECO:0000256" key="1">
    <source>
        <dbReference type="ARBA" id="ARBA00004141"/>
    </source>
</evidence>
<feature type="transmembrane region" description="Helical" evidence="5">
    <location>
        <begin position="264"/>
        <end position="285"/>
    </location>
</feature>
<dbReference type="PANTHER" id="PTHR23508">
    <property type="entry name" value="CARBOXYLIC ACID TRANSPORTER PROTEIN HOMOLOG"/>
    <property type="match status" value="1"/>
</dbReference>
<dbReference type="PROSITE" id="PS50850">
    <property type="entry name" value="MFS"/>
    <property type="match status" value="1"/>
</dbReference>
<feature type="transmembrane region" description="Helical" evidence="5">
    <location>
        <begin position="172"/>
        <end position="192"/>
    </location>
</feature>
<evidence type="ECO:0000313" key="7">
    <source>
        <dbReference type="EMBL" id="AUT65476.1"/>
    </source>
</evidence>
<dbReference type="InterPro" id="IPR011701">
    <property type="entry name" value="MFS"/>
</dbReference>
<name>A0A2I8F0T3_9BURK</name>
<evidence type="ECO:0000259" key="6">
    <source>
        <dbReference type="PROSITE" id="PS50850"/>
    </source>
</evidence>
<evidence type="ECO:0000256" key="4">
    <source>
        <dbReference type="ARBA" id="ARBA00023136"/>
    </source>
</evidence>
<organism evidence="7 8">
    <name type="scientific">Paraburkholderia terrae</name>
    <dbReference type="NCBI Taxonomy" id="311230"/>
    <lineage>
        <taxon>Bacteria</taxon>
        <taxon>Pseudomonadati</taxon>
        <taxon>Pseudomonadota</taxon>
        <taxon>Betaproteobacteria</taxon>
        <taxon>Burkholderiales</taxon>
        <taxon>Burkholderiaceae</taxon>
        <taxon>Paraburkholderia</taxon>
    </lineage>
</organism>
<gene>
    <name evidence="7" type="ORF">C2L65_38760</name>
</gene>
<dbReference type="Gene3D" id="1.20.1250.20">
    <property type="entry name" value="MFS general substrate transporter like domains"/>
    <property type="match status" value="2"/>
</dbReference>
<dbReference type="SUPFAM" id="SSF103473">
    <property type="entry name" value="MFS general substrate transporter"/>
    <property type="match status" value="1"/>
</dbReference>
<dbReference type="PANTHER" id="PTHR23508:SF10">
    <property type="entry name" value="CARBOXYLIC ACID TRANSPORTER PROTEIN HOMOLOG"/>
    <property type="match status" value="1"/>
</dbReference>
<dbReference type="EMBL" id="CP026113">
    <property type="protein sequence ID" value="AUT65476.1"/>
    <property type="molecule type" value="Genomic_DNA"/>
</dbReference>
<dbReference type="Pfam" id="PF07690">
    <property type="entry name" value="MFS_1"/>
    <property type="match status" value="1"/>
</dbReference>
<dbReference type="InterPro" id="IPR020846">
    <property type="entry name" value="MFS_dom"/>
</dbReference>
<dbReference type="InterPro" id="IPR036259">
    <property type="entry name" value="MFS_trans_sf"/>
</dbReference>
<keyword evidence="3 5" id="KW-1133">Transmembrane helix</keyword>
<feature type="transmembrane region" description="Helical" evidence="5">
    <location>
        <begin position="232"/>
        <end position="252"/>
    </location>
</feature>
<proteinExistence type="predicted"/>
<feature type="transmembrane region" description="Helical" evidence="5">
    <location>
        <begin position="382"/>
        <end position="402"/>
    </location>
</feature>
<protein>
    <submittedName>
        <fullName evidence="7">MFS transporter</fullName>
    </submittedName>
</protein>
<dbReference type="GO" id="GO:0046943">
    <property type="term" value="F:carboxylic acid transmembrane transporter activity"/>
    <property type="evidence" value="ECO:0007669"/>
    <property type="project" value="TreeGrafter"/>
</dbReference>
<feature type="transmembrane region" description="Helical" evidence="5">
    <location>
        <begin position="143"/>
        <end position="166"/>
    </location>
</feature>
<keyword evidence="2 5" id="KW-0812">Transmembrane</keyword>
<dbReference type="GO" id="GO:0005886">
    <property type="term" value="C:plasma membrane"/>
    <property type="evidence" value="ECO:0007669"/>
    <property type="project" value="TreeGrafter"/>
</dbReference>
<dbReference type="Proteomes" id="UP000243502">
    <property type="component" value="Chromosome 3"/>
</dbReference>
<feature type="transmembrane region" description="Helical" evidence="5">
    <location>
        <begin position="317"/>
        <end position="344"/>
    </location>
</feature>
<evidence type="ECO:0000313" key="8">
    <source>
        <dbReference type="Proteomes" id="UP000243502"/>
    </source>
</evidence>
<feature type="transmembrane region" description="Helical" evidence="5">
    <location>
        <begin position="113"/>
        <end position="131"/>
    </location>
</feature>